<dbReference type="GO" id="GO:0006310">
    <property type="term" value="P:DNA recombination"/>
    <property type="evidence" value="ECO:0007669"/>
    <property type="project" value="UniProtKB-KW"/>
</dbReference>
<reference evidence="2" key="1">
    <citation type="journal article" date="2023" name="Insect Mol. Biol.">
        <title>Genome sequencing provides insights into the evolution of gene families encoding plant cell wall-degrading enzymes in longhorned beetles.</title>
        <authorList>
            <person name="Shin N.R."/>
            <person name="Okamura Y."/>
            <person name="Kirsch R."/>
            <person name="Pauchet Y."/>
        </authorList>
    </citation>
    <scope>NUCLEOTIDE SEQUENCE</scope>
    <source>
        <strain evidence="2">AMC_N1</strain>
    </source>
</reference>
<dbReference type="SUPFAM" id="SSF56349">
    <property type="entry name" value="DNA breaking-rejoining enzymes"/>
    <property type="match status" value="1"/>
</dbReference>
<dbReference type="GO" id="GO:0015074">
    <property type="term" value="P:DNA integration"/>
    <property type="evidence" value="ECO:0007669"/>
    <property type="project" value="InterPro"/>
</dbReference>
<dbReference type="Proteomes" id="UP001162162">
    <property type="component" value="Unassembled WGS sequence"/>
</dbReference>
<dbReference type="GO" id="GO:0003677">
    <property type="term" value="F:DNA binding"/>
    <property type="evidence" value="ECO:0007669"/>
    <property type="project" value="InterPro"/>
</dbReference>
<proteinExistence type="predicted"/>
<dbReference type="EMBL" id="JAPWTK010000327">
    <property type="protein sequence ID" value="KAJ8942425.1"/>
    <property type="molecule type" value="Genomic_DNA"/>
</dbReference>
<gene>
    <name evidence="2" type="ORF">NQ318_007099</name>
</gene>
<evidence type="ECO:0000313" key="2">
    <source>
        <dbReference type="EMBL" id="KAJ8942425.1"/>
    </source>
</evidence>
<comment type="caution">
    <text evidence="2">The sequence shown here is derived from an EMBL/GenBank/DDBJ whole genome shotgun (WGS) entry which is preliminary data.</text>
</comment>
<keyword evidence="3" id="KW-1185">Reference proteome</keyword>
<dbReference type="InterPro" id="IPR013762">
    <property type="entry name" value="Integrase-like_cat_sf"/>
</dbReference>
<dbReference type="InterPro" id="IPR011010">
    <property type="entry name" value="DNA_brk_join_enz"/>
</dbReference>
<accession>A0AAV8XUV1</accession>
<evidence type="ECO:0008006" key="4">
    <source>
        <dbReference type="Google" id="ProtNLM"/>
    </source>
</evidence>
<name>A0AAV8XUV1_9CUCU</name>
<organism evidence="2 3">
    <name type="scientific">Aromia moschata</name>
    <dbReference type="NCBI Taxonomy" id="1265417"/>
    <lineage>
        <taxon>Eukaryota</taxon>
        <taxon>Metazoa</taxon>
        <taxon>Ecdysozoa</taxon>
        <taxon>Arthropoda</taxon>
        <taxon>Hexapoda</taxon>
        <taxon>Insecta</taxon>
        <taxon>Pterygota</taxon>
        <taxon>Neoptera</taxon>
        <taxon>Endopterygota</taxon>
        <taxon>Coleoptera</taxon>
        <taxon>Polyphaga</taxon>
        <taxon>Cucujiformia</taxon>
        <taxon>Chrysomeloidea</taxon>
        <taxon>Cerambycidae</taxon>
        <taxon>Cerambycinae</taxon>
        <taxon>Callichromatini</taxon>
        <taxon>Aromia</taxon>
    </lineage>
</organism>
<sequence length="151" mass="16778">MNKDNGPIPTSPLWVLINKDSYGSVNRGNKIGINSAKSKFTYVRRRCHTADLLYNDQKCTVQPVGINTLAKVPSKVASSLDLPDTKTYSGHCIKRTSISLLVNKGADIAKIKQHGRWESSSVAQRYIDESISNKPDTAKQWRCVIFQLAIS</sequence>
<evidence type="ECO:0000313" key="3">
    <source>
        <dbReference type="Proteomes" id="UP001162162"/>
    </source>
</evidence>
<dbReference type="AlphaFoldDB" id="A0AAV8XUV1"/>
<dbReference type="Gene3D" id="1.10.443.10">
    <property type="entry name" value="Intergrase catalytic core"/>
    <property type="match status" value="1"/>
</dbReference>
<keyword evidence="1" id="KW-0233">DNA recombination</keyword>
<protein>
    <recommendedName>
        <fullName evidence="4">Tyr recombinase domain-containing protein</fullName>
    </recommendedName>
</protein>
<evidence type="ECO:0000256" key="1">
    <source>
        <dbReference type="ARBA" id="ARBA00023172"/>
    </source>
</evidence>